<evidence type="ECO:0008006" key="4">
    <source>
        <dbReference type="Google" id="ProtNLM"/>
    </source>
</evidence>
<accession>A0A6G1X454</accession>
<feature type="transmembrane region" description="Helical" evidence="1">
    <location>
        <begin position="89"/>
        <end position="110"/>
    </location>
</feature>
<keyword evidence="1" id="KW-0812">Transmembrane</keyword>
<proteinExistence type="predicted"/>
<keyword evidence="1" id="KW-1133">Transmembrane helix</keyword>
<evidence type="ECO:0000256" key="1">
    <source>
        <dbReference type="SAM" id="Phobius"/>
    </source>
</evidence>
<reference evidence="2 3" key="1">
    <citation type="submission" date="2019-11" db="EMBL/GenBank/DDBJ databases">
        <authorList>
            <person name="Li J."/>
        </authorList>
    </citation>
    <scope>NUCLEOTIDE SEQUENCE [LARGE SCALE GENOMIC DNA]</scope>
    <source>
        <strain evidence="2 3">J4</strain>
    </source>
</reference>
<evidence type="ECO:0000313" key="2">
    <source>
        <dbReference type="EMBL" id="MRG85727.1"/>
    </source>
</evidence>
<keyword evidence="1" id="KW-0472">Membrane</keyword>
<dbReference type="Proteomes" id="UP000480185">
    <property type="component" value="Unassembled WGS sequence"/>
</dbReference>
<feature type="transmembrane region" description="Helical" evidence="1">
    <location>
        <begin position="29"/>
        <end position="49"/>
    </location>
</feature>
<dbReference type="OrthoDB" id="26316at2"/>
<feature type="transmembrane region" description="Helical" evidence="1">
    <location>
        <begin position="56"/>
        <end position="77"/>
    </location>
</feature>
<dbReference type="EMBL" id="WJNH01000002">
    <property type="protein sequence ID" value="MRG85727.1"/>
    <property type="molecule type" value="Genomic_DNA"/>
</dbReference>
<keyword evidence="3" id="KW-1185">Reference proteome</keyword>
<comment type="caution">
    <text evidence="2">The sequence shown here is derived from an EMBL/GenBank/DDBJ whole genome shotgun (WGS) entry which is preliminary data.</text>
</comment>
<evidence type="ECO:0000313" key="3">
    <source>
        <dbReference type="Proteomes" id="UP000480185"/>
    </source>
</evidence>
<dbReference type="RefSeq" id="WP_153727638.1">
    <property type="nucleotide sequence ID" value="NZ_WJNH01000002.1"/>
</dbReference>
<dbReference type="AlphaFoldDB" id="A0A6G1X454"/>
<feature type="transmembrane region" description="Helical" evidence="1">
    <location>
        <begin position="117"/>
        <end position="135"/>
    </location>
</feature>
<sequence length="140" mass="15604">MNLVLILLILLSALYIFHPHLNVIVMKKVLGITLFVEVFYLIGHYMSGWPFPTPEVILQIIVVVGSGVAIGVIFSRIWPLPEKKGFERIARTFLIVIPALGLGIGFQLLLQGQYATQALYLIFALSTWLGSGHFIRKTVA</sequence>
<organism evidence="2 3">
    <name type="scientific">Salinibacillus xinjiangensis</name>
    <dbReference type="NCBI Taxonomy" id="1229268"/>
    <lineage>
        <taxon>Bacteria</taxon>
        <taxon>Bacillati</taxon>
        <taxon>Bacillota</taxon>
        <taxon>Bacilli</taxon>
        <taxon>Bacillales</taxon>
        <taxon>Bacillaceae</taxon>
        <taxon>Salinibacillus</taxon>
    </lineage>
</organism>
<protein>
    <recommendedName>
        <fullName evidence="4">DUF1453 family protein</fullName>
    </recommendedName>
</protein>
<gene>
    <name evidence="2" type="ORF">GH754_05180</name>
</gene>
<name>A0A6G1X454_9BACI</name>